<evidence type="ECO:0000313" key="2">
    <source>
        <dbReference type="Proteomes" id="UP000018680"/>
    </source>
</evidence>
<dbReference type="InterPro" id="IPR008551">
    <property type="entry name" value="TANGO2"/>
</dbReference>
<dbReference type="KEGG" id="slr:L21SP2_0949"/>
<sequence>MPVDPDSGGSWMGVHSNGFFLALINNYPGDQIIRDPGMRSRGLLIRDLLESGRPPLHPDIERQIRNHEYAPFFLVLLGQRLTRAWEWDGSMITTLDVPGDRPGIISSSGIEHGRITAQRKEQFQRFLGEAGGAGPQWDPKKFADFHRRTSSRRPDEAICMSRSDAHTVSISEICLDQNEALLHYYPDPPFTDPLSYGVAVQASSHPQN</sequence>
<evidence type="ECO:0000313" key="1">
    <source>
        <dbReference type="EMBL" id="AHC14369.1"/>
    </source>
</evidence>
<dbReference type="Pfam" id="PF05742">
    <property type="entry name" value="TANGO2"/>
    <property type="match status" value="1"/>
</dbReference>
<name>V5WFM9_9SPIO</name>
<dbReference type="eggNOG" id="COG3332">
    <property type="taxonomic scope" value="Bacteria"/>
</dbReference>
<keyword evidence="2" id="KW-1185">Reference proteome</keyword>
<reference evidence="1 2" key="1">
    <citation type="journal article" date="2015" name="Stand. Genomic Sci.">
        <title>Complete genome sequence and description of Salinispira pacifica gen. nov., sp. nov., a novel spirochaete isolated form a hypersaline microbial mat.</title>
        <authorList>
            <person name="Ben Hania W."/>
            <person name="Joseph M."/>
            <person name="Schumann P."/>
            <person name="Bunk B."/>
            <person name="Fiebig A."/>
            <person name="Sproer C."/>
            <person name="Klenk H.P."/>
            <person name="Fardeau M.L."/>
            <person name="Spring S."/>
        </authorList>
    </citation>
    <scope>NUCLEOTIDE SEQUENCE [LARGE SCALE GENOMIC DNA]</scope>
    <source>
        <strain evidence="1 2">L21-RPul-D2</strain>
    </source>
</reference>
<gene>
    <name evidence="1" type="ORF">L21SP2_0949</name>
</gene>
<proteinExistence type="predicted"/>
<dbReference type="AlphaFoldDB" id="V5WFM9"/>
<protein>
    <recommendedName>
        <fullName evidence="3">NRDE family protein</fullName>
    </recommendedName>
</protein>
<dbReference type="Proteomes" id="UP000018680">
    <property type="component" value="Chromosome"/>
</dbReference>
<evidence type="ECO:0008006" key="3">
    <source>
        <dbReference type="Google" id="ProtNLM"/>
    </source>
</evidence>
<dbReference type="HOGENOM" id="CLU_084211_1_0_12"/>
<dbReference type="STRING" id="1307761.L21SP2_0949"/>
<organism evidence="1 2">
    <name type="scientific">Salinispira pacifica</name>
    <dbReference type="NCBI Taxonomy" id="1307761"/>
    <lineage>
        <taxon>Bacteria</taxon>
        <taxon>Pseudomonadati</taxon>
        <taxon>Spirochaetota</taxon>
        <taxon>Spirochaetia</taxon>
        <taxon>Spirochaetales</taxon>
        <taxon>Spirochaetaceae</taxon>
        <taxon>Salinispira</taxon>
    </lineage>
</organism>
<accession>V5WFM9</accession>
<dbReference type="EMBL" id="CP006939">
    <property type="protein sequence ID" value="AHC14369.1"/>
    <property type="molecule type" value="Genomic_DNA"/>
</dbReference>